<sequence>MARLILVSLLGLGVVTGFGLASATQVKVATFHALGQADEARAAVHVKVQFQPWGADRAYAKFAGSMRVGAVSGVRWAVRAGTPGKTRRWSTELPYPESAQGSLDDACT</sequence>
<evidence type="ECO:0000313" key="3">
    <source>
        <dbReference type="Proteomes" id="UP001374803"/>
    </source>
</evidence>
<protein>
    <submittedName>
        <fullName evidence="2">Uncharacterized protein</fullName>
    </submittedName>
</protein>
<feature type="region of interest" description="Disordered" evidence="1">
    <location>
        <begin position="83"/>
        <end position="108"/>
    </location>
</feature>
<dbReference type="RefSeq" id="WP_394838910.1">
    <property type="nucleotide sequence ID" value="NZ_CP089929.1"/>
</dbReference>
<accession>A0ABZ2LI63</accession>
<name>A0ABZ2LI63_9BACT</name>
<dbReference type="EMBL" id="CP089983">
    <property type="protein sequence ID" value="WXB09239.1"/>
    <property type="molecule type" value="Genomic_DNA"/>
</dbReference>
<evidence type="ECO:0000256" key="1">
    <source>
        <dbReference type="SAM" id="MobiDB-lite"/>
    </source>
</evidence>
<evidence type="ECO:0000313" key="2">
    <source>
        <dbReference type="EMBL" id="WXB09239.1"/>
    </source>
</evidence>
<reference evidence="2" key="1">
    <citation type="submission" date="2021-12" db="EMBL/GenBank/DDBJ databases">
        <title>Discovery of the Pendulisporaceae a myxobacterial family with distinct sporulation behavior and unique specialized metabolism.</title>
        <authorList>
            <person name="Garcia R."/>
            <person name="Popoff A."/>
            <person name="Bader C.D."/>
            <person name="Loehr J."/>
            <person name="Walesch S."/>
            <person name="Walt C."/>
            <person name="Boldt J."/>
            <person name="Bunk B."/>
            <person name="Haeckl F.J.F.P.J."/>
            <person name="Gunesch A.P."/>
            <person name="Birkelbach J."/>
            <person name="Nuebel U."/>
            <person name="Pietschmann T."/>
            <person name="Bach T."/>
            <person name="Mueller R."/>
        </authorList>
    </citation>
    <scope>NUCLEOTIDE SEQUENCE</scope>
    <source>
        <strain evidence="2">MSr11367</strain>
    </source>
</reference>
<keyword evidence="3" id="KW-1185">Reference proteome</keyword>
<dbReference type="Proteomes" id="UP001374803">
    <property type="component" value="Chromosome"/>
</dbReference>
<proteinExistence type="predicted"/>
<gene>
    <name evidence="2" type="ORF">LVJ94_18635</name>
</gene>
<organism evidence="2 3">
    <name type="scientific">Pendulispora rubella</name>
    <dbReference type="NCBI Taxonomy" id="2741070"/>
    <lineage>
        <taxon>Bacteria</taxon>
        <taxon>Pseudomonadati</taxon>
        <taxon>Myxococcota</taxon>
        <taxon>Myxococcia</taxon>
        <taxon>Myxococcales</taxon>
        <taxon>Sorangiineae</taxon>
        <taxon>Pendulisporaceae</taxon>
        <taxon>Pendulispora</taxon>
    </lineage>
</organism>